<dbReference type="AlphaFoldDB" id="A0AAV5KDV3"/>
<protein>
    <submittedName>
        <fullName evidence="1">Uncharacterized protein</fullName>
    </submittedName>
</protein>
<sequence>MLSGACRFTPEESLSWPFSLTAPSLVSLLLPMPAGNALVLSS</sequence>
<dbReference type="EMBL" id="BPVZ01000061">
    <property type="protein sequence ID" value="GKV22781.1"/>
    <property type="molecule type" value="Genomic_DNA"/>
</dbReference>
<reference evidence="1 2" key="1">
    <citation type="journal article" date="2021" name="Commun. Biol.">
        <title>The genome of Shorea leprosula (Dipterocarpaceae) highlights the ecological relevance of drought in aseasonal tropical rainforests.</title>
        <authorList>
            <person name="Ng K.K.S."/>
            <person name="Kobayashi M.J."/>
            <person name="Fawcett J.A."/>
            <person name="Hatakeyama M."/>
            <person name="Paape T."/>
            <person name="Ng C.H."/>
            <person name="Ang C.C."/>
            <person name="Tnah L.H."/>
            <person name="Lee C.T."/>
            <person name="Nishiyama T."/>
            <person name="Sese J."/>
            <person name="O'Brien M.J."/>
            <person name="Copetti D."/>
            <person name="Mohd Noor M.I."/>
            <person name="Ong R.C."/>
            <person name="Putra M."/>
            <person name="Sireger I.Z."/>
            <person name="Indrioko S."/>
            <person name="Kosugi Y."/>
            <person name="Izuno A."/>
            <person name="Isagi Y."/>
            <person name="Lee S.L."/>
            <person name="Shimizu K.K."/>
        </authorList>
    </citation>
    <scope>NUCLEOTIDE SEQUENCE [LARGE SCALE GENOMIC DNA]</scope>
    <source>
        <strain evidence="1">214</strain>
    </source>
</reference>
<proteinExistence type="predicted"/>
<dbReference type="Proteomes" id="UP001054252">
    <property type="component" value="Unassembled WGS sequence"/>
</dbReference>
<accession>A0AAV5KDV3</accession>
<keyword evidence="2" id="KW-1185">Reference proteome</keyword>
<organism evidence="1 2">
    <name type="scientific">Rubroshorea leprosula</name>
    <dbReference type="NCBI Taxonomy" id="152421"/>
    <lineage>
        <taxon>Eukaryota</taxon>
        <taxon>Viridiplantae</taxon>
        <taxon>Streptophyta</taxon>
        <taxon>Embryophyta</taxon>
        <taxon>Tracheophyta</taxon>
        <taxon>Spermatophyta</taxon>
        <taxon>Magnoliopsida</taxon>
        <taxon>eudicotyledons</taxon>
        <taxon>Gunneridae</taxon>
        <taxon>Pentapetalae</taxon>
        <taxon>rosids</taxon>
        <taxon>malvids</taxon>
        <taxon>Malvales</taxon>
        <taxon>Dipterocarpaceae</taxon>
        <taxon>Rubroshorea</taxon>
    </lineage>
</organism>
<gene>
    <name evidence="1" type="ORF">SLEP1_g32607</name>
</gene>
<name>A0AAV5KDV3_9ROSI</name>
<evidence type="ECO:0000313" key="1">
    <source>
        <dbReference type="EMBL" id="GKV22781.1"/>
    </source>
</evidence>
<comment type="caution">
    <text evidence="1">The sequence shown here is derived from an EMBL/GenBank/DDBJ whole genome shotgun (WGS) entry which is preliminary data.</text>
</comment>
<evidence type="ECO:0000313" key="2">
    <source>
        <dbReference type="Proteomes" id="UP001054252"/>
    </source>
</evidence>